<keyword evidence="9" id="KW-0012">Acyltransferase</keyword>
<dbReference type="Proteomes" id="UP000033530">
    <property type="component" value="Unassembled WGS sequence"/>
</dbReference>
<dbReference type="GO" id="GO:0009252">
    <property type="term" value="P:peptidoglycan biosynthetic process"/>
    <property type="evidence" value="ECO:0007669"/>
    <property type="project" value="UniProtKB-KW"/>
</dbReference>
<evidence type="ECO:0000256" key="13">
    <source>
        <dbReference type="ARBA" id="ARBA00047483"/>
    </source>
</evidence>
<evidence type="ECO:0000256" key="2">
    <source>
        <dbReference type="ARBA" id="ARBA00009943"/>
    </source>
</evidence>
<dbReference type="InterPro" id="IPR003447">
    <property type="entry name" value="FEMABX"/>
</dbReference>
<dbReference type="RefSeq" id="WP_046100493.1">
    <property type="nucleotide sequence ID" value="NZ_CP015552.1"/>
</dbReference>
<dbReference type="GO" id="GO:0071555">
    <property type="term" value="P:cell wall organization"/>
    <property type="evidence" value="ECO:0007669"/>
    <property type="project" value="UniProtKB-KW"/>
</dbReference>
<evidence type="ECO:0000313" key="15">
    <source>
        <dbReference type="EMBL" id="KKB24477.1"/>
    </source>
</evidence>
<reference evidence="15 16" key="1">
    <citation type="submission" date="2015-03" db="EMBL/GenBank/DDBJ databases">
        <title>Draft Genome Sequence of S. carnosus subsp. utilis LTH 7013, Isolated from South Tirolean Ham.</title>
        <authorList>
            <person name="Mueller A."/>
            <person name="Huptas C."/>
            <person name="Wenning M."/>
            <person name="Weiss A."/>
            <person name="Schmidt H."/>
        </authorList>
    </citation>
    <scope>NUCLEOTIDE SEQUENCE [LARGE SCALE GENOMIC DNA]</scope>
    <source>
        <strain evidence="15 16">LTH7013</strain>
    </source>
</reference>
<evidence type="ECO:0000256" key="6">
    <source>
        <dbReference type="ARBA" id="ARBA00022679"/>
    </source>
</evidence>
<name>A0AAJ0NG35_STACA</name>
<evidence type="ECO:0000256" key="12">
    <source>
        <dbReference type="ARBA" id="ARBA00032233"/>
    </source>
</evidence>
<dbReference type="AlphaFoldDB" id="A0AAJ0NG35"/>
<evidence type="ECO:0000256" key="4">
    <source>
        <dbReference type="ARBA" id="ARBA00016236"/>
    </source>
</evidence>
<dbReference type="GO" id="GO:0005737">
    <property type="term" value="C:cytoplasm"/>
    <property type="evidence" value="ECO:0007669"/>
    <property type="project" value="UniProtKB-SubCell"/>
</dbReference>
<evidence type="ECO:0000256" key="1">
    <source>
        <dbReference type="ARBA" id="ARBA00004496"/>
    </source>
</evidence>
<proteinExistence type="inferred from homology"/>
<organism evidence="15 16">
    <name type="scientific">Staphylococcus carnosus</name>
    <dbReference type="NCBI Taxonomy" id="1281"/>
    <lineage>
        <taxon>Bacteria</taxon>
        <taxon>Bacillati</taxon>
        <taxon>Bacillota</taxon>
        <taxon>Bacilli</taxon>
        <taxon>Bacillales</taxon>
        <taxon>Staphylococcaceae</taxon>
        <taxon>Staphylococcus</taxon>
    </lineage>
</organism>
<dbReference type="InterPro" id="IPR016181">
    <property type="entry name" value="Acyl_CoA_acyltransferase"/>
</dbReference>
<dbReference type="PROSITE" id="PS51191">
    <property type="entry name" value="FEMABX"/>
    <property type="match status" value="1"/>
</dbReference>
<keyword evidence="6" id="KW-0808">Transferase</keyword>
<evidence type="ECO:0000256" key="9">
    <source>
        <dbReference type="ARBA" id="ARBA00023315"/>
    </source>
</evidence>
<dbReference type="GO" id="GO:0000166">
    <property type="term" value="F:nucleotide binding"/>
    <property type="evidence" value="ECO:0007669"/>
    <property type="project" value="InterPro"/>
</dbReference>
<dbReference type="Gene3D" id="3.40.630.30">
    <property type="match status" value="2"/>
</dbReference>
<evidence type="ECO:0000256" key="14">
    <source>
        <dbReference type="SAM" id="MobiDB-lite"/>
    </source>
</evidence>
<keyword evidence="8" id="KW-0573">Peptidoglycan synthesis</keyword>
<dbReference type="InterPro" id="IPR050644">
    <property type="entry name" value="PG_Glycine_Bridge_Synth"/>
</dbReference>
<protein>
    <recommendedName>
        <fullName evidence="4">Aminoacyltransferase FemA</fullName>
        <ecNumber evidence="3">2.3.2.17</ecNumber>
    </recommendedName>
    <alternativeName>
        <fullName evidence="12">Factor essential for expression of methicillin resistance A</fullName>
    </alternativeName>
    <alternativeName>
        <fullName evidence="11">N-acetylmuramoyl-L-alanyl-D-glutamyl-L-lysyl-(N6-glycyl)-D-alanyl-D-alanine-diphosphoundecaprenyl-N-acetylglucosamine:glycine glycyltransferase</fullName>
    </alternativeName>
</protein>
<dbReference type="SUPFAM" id="SSF46589">
    <property type="entry name" value="tRNA-binding arm"/>
    <property type="match status" value="1"/>
</dbReference>
<evidence type="ECO:0000256" key="11">
    <source>
        <dbReference type="ARBA" id="ARBA00030706"/>
    </source>
</evidence>
<feature type="compositionally biased region" description="Polar residues" evidence="14">
    <location>
        <begin position="281"/>
        <end position="293"/>
    </location>
</feature>
<comment type="caution">
    <text evidence="15">The sequence shown here is derived from an EMBL/GenBank/DDBJ whole genome shotgun (WGS) entry which is preliminary data.</text>
</comment>
<comment type="subcellular location">
    <subcellularLocation>
        <location evidence="1">Cytoplasm</location>
    </subcellularLocation>
</comment>
<comment type="similarity">
    <text evidence="2">Belongs to the FemABX family.</text>
</comment>
<dbReference type="InterPro" id="IPR010978">
    <property type="entry name" value="tRNA-bd_arm"/>
</dbReference>
<dbReference type="PANTHER" id="PTHR36174:SF2">
    <property type="entry name" value="AMINOACYLTRANSFERASE FEMA"/>
    <property type="match status" value="1"/>
</dbReference>
<dbReference type="SUPFAM" id="SSF55729">
    <property type="entry name" value="Acyl-CoA N-acyltransferases (Nat)"/>
    <property type="match status" value="2"/>
</dbReference>
<comment type="catalytic activity">
    <reaction evidence="13">
        <text>beta-D-GlcNAc-(1-&gt;4)-Mur2Ac(oyl-L-Ala-D-isoglutaminyl-L-Lys-(N(6)-Gly)-D-Ala-D-Ala)-di-trans,octa-cis-undecaprenyl diphosphate + 2 glycyl-tRNA(Gly) = MurNAc-L-Ala-D-isoglutaminyl-L-Lys-(N(6)-tri-Gly)-D-Ala-D-Ala-diphospho-di-trans,octa-cis-undecaprenyl-GlcNAc + 2 tRNA(Gly) + 2 H(+)</text>
        <dbReference type="Rhea" id="RHEA:30439"/>
        <dbReference type="Rhea" id="RHEA-COMP:9664"/>
        <dbReference type="Rhea" id="RHEA-COMP:9683"/>
        <dbReference type="ChEBI" id="CHEBI:15378"/>
        <dbReference type="ChEBI" id="CHEBI:62234"/>
        <dbReference type="ChEBI" id="CHEBI:62235"/>
        <dbReference type="ChEBI" id="CHEBI:78442"/>
        <dbReference type="ChEBI" id="CHEBI:78522"/>
        <dbReference type="EC" id="2.3.2.17"/>
    </reaction>
</comment>
<dbReference type="GO" id="GO:0008360">
    <property type="term" value="P:regulation of cell shape"/>
    <property type="evidence" value="ECO:0007669"/>
    <property type="project" value="UniProtKB-KW"/>
</dbReference>
<dbReference type="Gene3D" id="1.20.58.90">
    <property type="match status" value="1"/>
</dbReference>
<evidence type="ECO:0000256" key="10">
    <source>
        <dbReference type="ARBA" id="ARBA00023316"/>
    </source>
</evidence>
<evidence type="ECO:0000256" key="5">
    <source>
        <dbReference type="ARBA" id="ARBA00022490"/>
    </source>
</evidence>
<evidence type="ECO:0000256" key="3">
    <source>
        <dbReference type="ARBA" id="ARBA00012466"/>
    </source>
</evidence>
<dbReference type="GO" id="GO:0016755">
    <property type="term" value="F:aminoacyltransferase activity"/>
    <property type="evidence" value="ECO:0007669"/>
    <property type="project" value="InterPro"/>
</dbReference>
<dbReference type="Pfam" id="PF02388">
    <property type="entry name" value="FemAB"/>
    <property type="match status" value="1"/>
</dbReference>
<gene>
    <name evidence="15" type="ORF">VV61_11260</name>
</gene>
<keyword evidence="7" id="KW-0133">Cell shape</keyword>
<evidence type="ECO:0000256" key="8">
    <source>
        <dbReference type="ARBA" id="ARBA00022984"/>
    </source>
</evidence>
<dbReference type="EMBL" id="LAIU01000009">
    <property type="protein sequence ID" value="KKB24477.1"/>
    <property type="molecule type" value="Genomic_DNA"/>
</dbReference>
<evidence type="ECO:0000313" key="16">
    <source>
        <dbReference type="Proteomes" id="UP000033530"/>
    </source>
</evidence>
<keyword evidence="10" id="KW-0961">Cell wall biogenesis/degradation</keyword>
<sequence>MYFTTLTAEEFQQFTKENFSHYTQSSRHFQYRNINQKDSHLVGLKDSSDNVIAACLLNEARCLRYFRYFYTHRGPVMDYSDMKLVKYFFASLTKYLRKLKCIYVLVDPYLLESIRETDGEIIDKYNNKVLIKELAKLGYIHQGYSTDYSQMSQIRWLSVLDLKDKTETQILNEMDYQTRRNIKKTYEMGVQVRTLSIDETPAFFELFRMAEEKHGFKFRELEYFKQMQHTYGNRAFLKMAYVDLHNYLNKLNEKQNELVSELNKINAKLEESPNSKKTKSKLNQLKQQEASNNRKINETKDLIKTKGDTLNLAAALYLYNEHEVYYLASGSNPEYNQFMGAYRLQWEMIKFAKKNHIDRYNFYGVTGDFSDNAEDYGVQRFKEGFNAYIEEYIGDFIKPVRPLIYKLYQITEKARHK</sequence>
<dbReference type="EC" id="2.3.2.17" evidence="3"/>
<feature type="region of interest" description="Disordered" evidence="14">
    <location>
        <begin position="271"/>
        <end position="293"/>
    </location>
</feature>
<evidence type="ECO:0000256" key="7">
    <source>
        <dbReference type="ARBA" id="ARBA00022960"/>
    </source>
</evidence>
<accession>A0AAJ0NG35</accession>
<dbReference type="PANTHER" id="PTHR36174">
    <property type="entry name" value="LIPID II:GLYCINE GLYCYLTRANSFERASE"/>
    <property type="match status" value="1"/>
</dbReference>
<keyword evidence="5" id="KW-0963">Cytoplasm</keyword>